<protein>
    <submittedName>
        <fullName evidence="1">Uncharacterized protein</fullName>
    </submittedName>
</protein>
<dbReference type="EMBL" id="QTSX02002328">
    <property type="protein sequence ID" value="KAJ9076064.1"/>
    <property type="molecule type" value="Genomic_DNA"/>
</dbReference>
<accession>A0ACC2TN62</accession>
<sequence length="60" mass="6415">MHGSITIPNKCSPPAPNQDPQLLAFPGEVQQLCVQITQLWPKRCALLDMKAGAARSSGLS</sequence>
<proteinExistence type="predicted"/>
<comment type="caution">
    <text evidence="1">The sequence shown here is derived from an EMBL/GenBank/DDBJ whole genome shotgun (WGS) entry which is preliminary data.</text>
</comment>
<keyword evidence="2" id="KW-1185">Reference proteome</keyword>
<dbReference type="Proteomes" id="UP001165960">
    <property type="component" value="Unassembled WGS sequence"/>
</dbReference>
<reference evidence="1" key="1">
    <citation type="submission" date="2022-04" db="EMBL/GenBank/DDBJ databases">
        <title>Genome of the entomopathogenic fungus Entomophthora muscae.</title>
        <authorList>
            <person name="Elya C."/>
            <person name="Lovett B.R."/>
            <person name="Lee E."/>
            <person name="Macias A.M."/>
            <person name="Hajek A.E."/>
            <person name="De Bivort B.L."/>
            <person name="Kasson M.T."/>
            <person name="De Fine Licht H.H."/>
            <person name="Stajich J.E."/>
        </authorList>
    </citation>
    <scope>NUCLEOTIDE SEQUENCE</scope>
    <source>
        <strain evidence="1">Berkeley</strain>
    </source>
</reference>
<organism evidence="1 2">
    <name type="scientific">Entomophthora muscae</name>
    <dbReference type="NCBI Taxonomy" id="34485"/>
    <lineage>
        <taxon>Eukaryota</taxon>
        <taxon>Fungi</taxon>
        <taxon>Fungi incertae sedis</taxon>
        <taxon>Zoopagomycota</taxon>
        <taxon>Entomophthoromycotina</taxon>
        <taxon>Entomophthoromycetes</taxon>
        <taxon>Entomophthorales</taxon>
        <taxon>Entomophthoraceae</taxon>
        <taxon>Entomophthora</taxon>
    </lineage>
</organism>
<evidence type="ECO:0000313" key="2">
    <source>
        <dbReference type="Proteomes" id="UP001165960"/>
    </source>
</evidence>
<gene>
    <name evidence="1" type="ORF">DSO57_1029714</name>
</gene>
<evidence type="ECO:0000313" key="1">
    <source>
        <dbReference type="EMBL" id="KAJ9076064.1"/>
    </source>
</evidence>
<name>A0ACC2TN62_9FUNG</name>